<protein>
    <submittedName>
        <fullName evidence="2">Uncharacterized protein</fullName>
    </submittedName>
</protein>
<dbReference type="VEuPathDB" id="TriTrypDB:TRSC58_05635"/>
<feature type="compositionally biased region" description="Basic residues" evidence="1">
    <location>
        <begin position="329"/>
        <end position="351"/>
    </location>
</feature>
<keyword evidence="3" id="KW-1185">Reference proteome</keyword>
<dbReference type="AlphaFoldDB" id="A0A061IUB6"/>
<gene>
    <name evidence="2" type="ORF">TRSC58_05635</name>
</gene>
<accession>A0A061IUB6</accession>
<reference evidence="2 3" key="1">
    <citation type="submission" date="2013-07" db="EMBL/GenBank/DDBJ databases">
        <authorList>
            <person name="Stoco P.H."/>
            <person name="Wagner G."/>
            <person name="Gerber A."/>
            <person name="Zaha A."/>
            <person name="Thompson C."/>
            <person name="Bartholomeu D.C."/>
            <person name="Luckemeyer D.D."/>
            <person name="Bahia D."/>
            <person name="Loreto E."/>
            <person name="Prestes E.B."/>
            <person name="Lima F.M."/>
            <person name="Rodrigues-Luiz G."/>
            <person name="Vallejo G.A."/>
            <person name="Filho J.F."/>
            <person name="Monteiro K.M."/>
            <person name="Tyler K.M."/>
            <person name="de Almeida L.G."/>
            <person name="Ortiz M.F."/>
            <person name="Siervo M.A."/>
            <person name="de Moraes M.H."/>
            <person name="Cunha O.L."/>
            <person name="Mendonca-Neto R."/>
            <person name="Silva R."/>
            <person name="Teixeira S.M."/>
            <person name="Murta S.M."/>
            <person name="Sincero T.C."/>
            <person name="Mendes T.A."/>
            <person name="Urmenyi T.P."/>
            <person name="Silva V.G."/>
            <person name="da Rocha W.D."/>
            <person name="Andersson B."/>
            <person name="Romanha A.J."/>
            <person name="Steindel M."/>
            <person name="de Vasconcelos A.T."/>
            <person name="Grisard E.C."/>
        </authorList>
    </citation>
    <scope>NUCLEOTIDE SEQUENCE [LARGE SCALE GENOMIC DNA]</scope>
    <source>
        <strain evidence="2 3">SC58</strain>
    </source>
</reference>
<feature type="region of interest" description="Disordered" evidence="1">
    <location>
        <begin position="327"/>
        <end position="367"/>
    </location>
</feature>
<comment type="caution">
    <text evidence="2">The sequence shown here is derived from an EMBL/GenBank/DDBJ whole genome shotgun (WGS) entry which is preliminary data.</text>
</comment>
<evidence type="ECO:0000256" key="1">
    <source>
        <dbReference type="SAM" id="MobiDB-lite"/>
    </source>
</evidence>
<feature type="region of interest" description="Disordered" evidence="1">
    <location>
        <begin position="280"/>
        <end position="312"/>
    </location>
</feature>
<sequence>MKRQTYTREELLALRETLTLGSFLDPVPPDCPMRTDSDLTLLHTTVRKRRKEHQQLMPVLQRSAADSGAVGEVHDLTRVDNLQSGLKELSITLGNSSRAGEHADPEERGHTVLMPPRLQIPFVAIDAKRRRRNVAIVDCEEKTEVNVDAERRMLARLRLRQRKQPAQQPPSSLVEEPPRYEERSAGGVVFATSPPTGMVAASHDTWIRAAEPARLKTSALQHLEAGTAVPILNFSLFNSAVGSRYFHFTRSLGLWHYLFGALGPRYPHFLGHAAGAWPRAGDANNSTSSRSPNGNASSIGLDDSDTMPVGGEKSDSEIVAALNASFVALKKKRPHRRRTNRTHAEKRKHRQPQQIRAGQTGIGGSGA</sequence>
<name>A0A061IUB6_TRYRA</name>
<evidence type="ECO:0000313" key="2">
    <source>
        <dbReference type="EMBL" id="ESL06688.1"/>
    </source>
</evidence>
<organism evidence="2 3">
    <name type="scientific">Trypanosoma rangeli SC58</name>
    <dbReference type="NCBI Taxonomy" id="429131"/>
    <lineage>
        <taxon>Eukaryota</taxon>
        <taxon>Discoba</taxon>
        <taxon>Euglenozoa</taxon>
        <taxon>Kinetoplastea</taxon>
        <taxon>Metakinetoplastina</taxon>
        <taxon>Trypanosomatida</taxon>
        <taxon>Trypanosomatidae</taxon>
        <taxon>Trypanosoma</taxon>
        <taxon>Herpetosoma</taxon>
    </lineage>
</organism>
<dbReference type="EMBL" id="AUPL01005635">
    <property type="protein sequence ID" value="ESL06688.1"/>
    <property type="molecule type" value="Genomic_DNA"/>
</dbReference>
<proteinExistence type="predicted"/>
<dbReference type="OrthoDB" id="250179at2759"/>
<dbReference type="Proteomes" id="UP000031737">
    <property type="component" value="Unassembled WGS sequence"/>
</dbReference>
<evidence type="ECO:0000313" key="3">
    <source>
        <dbReference type="Proteomes" id="UP000031737"/>
    </source>
</evidence>
<feature type="region of interest" description="Disordered" evidence="1">
    <location>
        <begin position="159"/>
        <end position="179"/>
    </location>
</feature>
<feature type="compositionally biased region" description="Polar residues" evidence="1">
    <location>
        <begin position="283"/>
        <end position="298"/>
    </location>
</feature>